<evidence type="ECO:0000313" key="3">
    <source>
        <dbReference type="Proteomes" id="UP000325081"/>
    </source>
</evidence>
<name>A0A5A7Q4D1_STRAF</name>
<protein>
    <submittedName>
        <fullName evidence="2">Peptidyl-prolyl cis-trans isomeraseNIMA-interacting 4</fullName>
    </submittedName>
</protein>
<feature type="compositionally biased region" description="Basic and acidic residues" evidence="1">
    <location>
        <begin position="31"/>
        <end position="43"/>
    </location>
</feature>
<dbReference type="GO" id="GO:0016853">
    <property type="term" value="F:isomerase activity"/>
    <property type="evidence" value="ECO:0007669"/>
    <property type="project" value="UniProtKB-KW"/>
</dbReference>
<dbReference type="AlphaFoldDB" id="A0A5A7Q4D1"/>
<evidence type="ECO:0000313" key="2">
    <source>
        <dbReference type="EMBL" id="GER40009.1"/>
    </source>
</evidence>
<organism evidence="2 3">
    <name type="scientific">Striga asiatica</name>
    <name type="common">Asiatic witchweed</name>
    <name type="synonym">Buchnera asiatica</name>
    <dbReference type="NCBI Taxonomy" id="4170"/>
    <lineage>
        <taxon>Eukaryota</taxon>
        <taxon>Viridiplantae</taxon>
        <taxon>Streptophyta</taxon>
        <taxon>Embryophyta</taxon>
        <taxon>Tracheophyta</taxon>
        <taxon>Spermatophyta</taxon>
        <taxon>Magnoliopsida</taxon>
        <taxon>eudicotyledons</taxon>
        <taxon>Gunneridae</taxon>
        <taxon>Pentapetalae</taxon>
        <taxon>asterids</taxon>
        <taxon>lamiids</taxon>
        <taxon>Lamiales</taxon>
        <taxon>Orobanchaceae</taxon>
        <taxon>Buchnereae</taxon>
        <taxon>Striga</taxon>
    </lineage>
</organism>
<keyword evidence="3" id="KW-1185">Reference proteome</keyword>
<dbReference type="EMBL" id="BKCP01005799">
    <property type="protein sequence ID" value="GER40009.1"/>
    <property type="molecule type" value="Genomic_DNA"/>
</dbReference>
<sequence length="103" mass="10823">MASSSKSKAESPQNKASSSKSKAVEEGTSGKAKEETEEKKEGLSNDQTGGDGGDGDDGWHTSWAMIGPVDCSGRTDKENDDVDEELDRLIARVSKGIGMSEGQ</sequence>
<proteinExistence type="predicted"/>
<gene>
    <name evidence="2" type="ORF">STAS_16653</name>
</gene>
<feature type="non-terminal residue" evidence="2">
    <location>
        <position position="103"/>
    </location>
</feature>
<feature type="compositionally biased region" description="Polar residues" evidence="1">
    <location>
        <begin position="1"/>
        <end position="14"/>
    </location>
</feature>
<accession>A0A5A7Q4D1</accession>
<dbReference type="Proteomes" id="UP000325081">
    <property type="component" value="Unassembled WGS sequence"/>
</dbReference>
<evidence type="ECO:0000256" key="1">
    <source>
        <dbReference type="SAM" id="MobiDB-lite"/>
    </source>
</evidence>
<comment type="caution">
    <text evidence="2">The sequence shown here is derived from an EMBL/GenBank/DDBJ whole genome shotgun (WGS) entry which is preliminary data.</text>
</comment>
<feature type="compositionally biased region" description="Low complexity" evidence="1">
    <location>
        <begin position="15"/>
        <end position="30"/>
    </location>
</feature>
<reference evidence="3" key="1">
    <citation type="journal article" date="2019" name="Curr. Biol.">
        <title>Genome Sequence of Striga asiatica Provides Insight into the Evolution of Plant Parasitism.</title>
        <authorList>
            <person name="Yoshida S."/>
            <person name="Kim S."/>
            <person name="Wafula E.K."/>
            <person name="Tanskanen J."/>
            <person name="Kim Y.M."/>
            <person name="Honaas L."/>
            <person name="Yang Z."/>
            <person name="Spallek T."/>
            <person name="Conn C.E."/>
            <person name="Ichihashi Y."/>
            <person name="Cheong K."/>
            <person name="Cui S."/>
            <person name="Der J.P."/>
            <person name="Gundlach H."/>
            <person name="Jiao Y."/>
            <person name="Hori C."/>
            <person name="Ishida J.K."/>
            <person name="Kasahara H."/>
            <person name="Kiba T."/>
            <person name="Kim M.S."/>
            <person name="Koo N."/>
            <person name="Laohavisit A."/>
            <person name="Lee Y.H."/>
            <person name="Lumba S."/>
            <person name="McCourt P."/>
            <person name="Mortimer J.C."/>
            <person name="Mutuku J.M."/>
            <person name="Nomura T."/>
            <person name="Sasaki-Sekimoto Y."/>
            <person name="Seto Y."/>
            <person name="Wang Y."/>
            <person name="Wakatake T."/>
            <person name="Sakakibara H."/>
            <person name="Demura T."/>
            <person name="Yamaguchi S."/>
            <person name="Yoneyama K."/>
            <person name="Manabe R.I."/>
            <person name="Nelson D.C."/>
            <person name="Schulman A.H."/>
            <person name="Timko M.P."/>
            <person name="dePamphilis C.W."/>
            <person name="Choi D."/>
            <person name="Shirasu K."/>
        </authorList>
    </citation>
    <scope>NUCLEOTIDE SEQUENCE [LARGE SCALE GENOMIC DNA]</scope>
    <source>
        <strain evidence="3">cv. UVA1</strain>
    </source>
</reference>
<keyword evidence="2" id="KW-0413">Isomerase</keyword>
<feature type="region of interest" description="Disordered" evidence="1">
    <location>
        <begin position="1"/>
        <end position="82"/>
    </location>
</feature>